<evidence type="ECO:0000313" key="2">
    <source>
        <dbReference type="Proteomes" id="UP001300383"/>
    </source>
</evidence>
<reference evidence="1 2" key="1">
    <citation type="submission" date="2023-05" db="EMBL/GenBank/DDBJ databases">
        <title>[ruminococcus] sp. nov., isolated from a pig farm feces dump.</title>
        <authorList>
            <person name="Chang Y.-H."/>
        </authorList>
    </citation>
    <scope>NUCLEOTIDE SEQUENCE [LARGE SCALE GENOMIC DNA]</scope>
    <source>
        <strain evidence="1 2">YH-rum2234</strain>
    </source>
</reference>
<proteinExistence type="predicted"/>
<dbReference type="EMBL" id="JASGBQ010000005">
    <property type="protein sequence ID" value="MDI9241882.1"/>
    <property type="molecule type" value="Genomic_DNA"/>
</dbReference>
<dbReference type="SUPFAM" id="SSF158430">
    <property type="entry name" value="Bacillus cereus metalloprotein-like"/>
    <property type="match status" value="2"/>
</dbReference>
<gene>
    <name evidence="1" type="ORF">QJ036_05235</name>
</gene>
<accession>A0AAP4BAH2</accession>
<dbReference type="AlphaFoldDB" id="A0AAP4BAH2"/>
<dbReference type="Pfam" id="PF11155">
    <property type="entry name" value="DUF2935"/>
    <property type="match status" value="2"/>
</dbReference>
<name>A0AAP4BAH2_9FIRM</name>
<dbReference type="Gene3D" id="1.20.1260.120">
    <property type="entry name" value="Protein of unknown function DUF2935"/>
    <property type="match status" value="1"/>
</dbReference>
<organism evidence="1 2">
    <name type="scientific">Fusibacillus kribbianus</name>
    <dbReference type="NCBI Taxonomy" id="3044208"/>
    <lineage>
        <taxon>Bacteria</taxon>
        <taxon>Bacillati</taxon>
        <taxon>Bacillota</taxon>
        <taxon>Clostridia</taxon>
        <taxon>Lachnospirales</taxon>
        <taxon>Lachnospiraceae</taxon>
        <taxon>Fusibacillus</taxon>
    </lineage>
</organism>
<dbReference type="InterPro" id="IPR021328">
    <property type="entry name" value="CotB-like"/>
</dbReference>
<protein>
    <submittedName>
        <fullName evidence="1">DUF2935 domain-containing protein</fullName>
    </submittedName>
</protein>
<comment type="caution">
    <text evidence="1">The sequence shown here is derived from an EMBL/GenBank/DDBJ whole genome shotgun (WGS) entry which is preliminary data.</text>
</comment>
<evidence type="ECO:0000313" key="1">
    <source>
        <dbReference type="EMBL" id="MDI9241882.1"/>
    </source>
</evidence>
<keyword evidence="2" id="KW-1185">Reference proteome</keyword>
<dbReference type="Proteomes" id="UP001300383">
    <property type="component" value="Unassembled WGS sequence"/>
</dbReference>
<dbReference type="RefSeq" id="WP_283230384.1">
    <property type="nucleotide sequence ID" value="NZ_JASGBQ010000005.1"/>
</dbReference>
<sequence length="309" mass="36343">MENYIVRSLETHLFFGRIMKEHSLFLLASFPEKETNYRKQADWYRMQFERALDVTVRLSDGMVRREILRSGEAVTEYTEKAERQTQKLTGIPIDSRITRAEERLRPGGADKRDSCPENRRLLMQVRNLNRRVLVLLEGLISLKERILADVESCRLYTSNYPLLIEHILREARWYRQRLGEIEQGCAEEENQNMEAFWNQIMMEHAEFIRGLLDPTECELINTANDFAREYGILLETAVRQDSRVREELTGKNRETTEKYRDFKAAGTNGITGCSVRSVILPLLADHVLREANHYLRLLEEKEKRKQSCK</sequence>